<name>A0ACC3S4G2_9PEZI</name>
<dbReference type="EMBL" id="JAMKPW020000042">
    <property type="protein sequence ID" value="KAK8195901.1"/>
    <property type="molecule type" value="Genomic_DNA"/>
</dbReference>
<gene>
    <name evidence="1" type="ORF">M8818_007052</name>
</gene>
<evidence type="ECO:0000313" key="2">
    <source>
        <dbReference type="Proteomes" id="UP001320706"/>
    </source>
</evidence>
<sequence length="565" mass="62682">MADPEIGLPRTESQFSLDRGKSPEIDEANEKKSPEYDDCERASSTSATQEPIVWHYLTYETPLPSPSRVLSPTASGTSLPEPPNLLKYQSPFEWPESRKSLITWLSCAATAVTAFTAGSYSMGDQQMMDEWGVSQVAITVGITTFTTGFALAPMVLAPFSEIQGRRPVFIVTGIMFVILQLCCAVCRSYPGMLVARFFTGTFCSTFSTMVGGVVSDIYHTQDRNTPMALFSGAALFGTGLGPLVCGFIAQHTTWRWIFYLQVITCGVLMIAVVFFFKETRGSVILSRKAKALNRYYDALEAAGYYGHEMPLPSDPSKTAAQRIRWKVKSDEERASLGRMISISVYRPFHLLVTEPVVFFFSLWVAFSWAVLYMTFAAIPLVYQTNHDFNLEQSGAIFTALSVASIISTVVSIYSEKIAVKYYPHTQKSPEGRLYFACIQSALLPIGLFWFGWTQFSSIPWIVPTLGIGAATMGIFSIYLAVFNYLADTYHRYASSALAAQSFCRNMLGGIFPLITTQMFHRMTFQGASSFLGGVGAVLTLVPFVLLFWGPRIRARSKFASEIMET</sequence>
<organism evidence="1 2">
    <name type="scientific">Zalaria obscura</name>
    <dbReference type="NCBI Taxonomy" id="2024903"/>
    <lineage>
        <taxon>Eukaryota</taxon>
        <taxon>Fungi</taxon>
        <taxon>Dikarya</taxon>
        <taxon>Ascomycota</taxon>
        <taxon>Pezizomycotina</taxon>
        <taxon>Dothideomycetes</taxon>
        <taxon>Dothideomycetidae</taxon>
        <taxon>Dothideales</taxon>
        <taxon>Zalariaceae</taxon>
        <taxon>Zalaria</taxon>
    </lineage>
</organism>
<protein>
    <submittedName>
        <fullName evidence="1">Uncharacterized protein</fullName>
    </submittedName>
</protein>
<reference evidence="1" key="1">
    <citation type="submission" date="2024-02" db="EMBL/GenBank/DDBJ databases">
        <title>Metagenome Assembled Genome of Zalaria obscura JY119.</title>
        <authorList>
            <person name="Vighnesh L."/>
            <person name="Jagadeeshwari U."/>
            <person name="Venkata Ramana C."/>
            <person name="Sasikala C."/>
        </authorList>
    </citation>
    <scope>NUCLEOTIDE SEQUENCE</scope>
    <source>
        <strain evidence="1">JY119</strain>
    </source>
</reference>
<evidence type="ECO:0000313" key="1">
    <source>
        <dbReference type="EMBL" id="KAK8195901.1"/>
    </source>
</evidence>
<dbReference type="Proteomes" id="UP001320706">
    <property type="component" value="Unassembled WGS sequence"/>
</dbReference>
<accession>A0ACC3S4G2</accession>
<comment type="caution">
    <text evidence="1">The sequence shown here is derived from an EMBL/GenBank/DDBJ whole genome shotgun (WGS) entry which is preliminary data.</text>
</comment>
<keyword evidence="2" id="KW-1185">Reference proteome</keyword>
<proteinExistence type="predicted"/>